<feature type="region of interest" description="Disordered" evidence="1">
    <location>
        <begin position="233"/>
        <end position="252"/>
    </location>
</feature>
<protein>
    <submittedName>
        <fullName evidence="2 3">Uncharacterized protein</fullName>
    </submittedName>
</protein>
<reference evidence="3" key="2">
    <citation type="submission" date="2020-05" db="UniProtKB">
        <authorList>
            <consortium name="EnsemblMetazoa"/>
        </authorList>
    </citation>
    <scope>IDENTIFICATION</scope>
    <source>
        <strain evidence="3">wikel</strain>
    </source>
</reference>
<evidence type="ECO:0000313" key="3">
    <source>
        <dbReference type="EnsemblMetazoa" id="ISCW008250-PA"/>
    </source>
</evidence>
<dbReference type="EMBL" id="ABJB010329954">
    <property type="status" value="NOT_ANNOTATED_CDS"/>
    <property type="molecule type" value="Genomic_DNA"/>
</dbReference>
<dbReference type="EMBL" id="DS808479">
    <property type="protein sequence ID" value="EEC10965.1"/>
    <property type="molecule type" value="Genomic_DNA"/>
</dbReference>
<feature type="compositionally biased region" description="Polar residues" evidence="1">
    <location>
        <begin position="55"/>
        <end position="66"/>
    </location>
</feature>
<name>B7PWJ3_IXOSC</name>
<accession>B7PWJ3</accession>
<dbReference type="AlphaFoldDB" id="B7PWJ3"/>
<dbReference type="HOGENOM" id="CLU_1103810_0_0_1"/>
<dbReference type="VEuPathDB" id="VectorBase:ISCW008250"/>
<keyword evidence="4" id="KW-1185">Reference proteome</keyword>
<gene>
    <name evidence="2" type="ORF">IscW_ISCW008250</name>
</gene>
<sequence>MSVPRAQIAYQPVKQQDAEDNFCVAEKRGASFAGAPIRKPLAVQGNADIRSLTFDQGTAGVTTQSLEDSETQDKPKRTSYNAARRYFEDDNTSSGSAEITEPLTANQPAIASYKKTRPLVFCLNADERGKKTSRNGSRPRGASDWFEKESQSARRRDKAAQSATLQSSQSSEIDEKFSGEKAPQVHRAFAYKPEVKPKPALREDPANGYGQATLKEGGVTLDHLKVLLDEILAEKNDGRKPAIKSHTVKSPR</sequence>
<evidence type="ECO:0000313" key="4">
    <source>
        <dbReference type="Proteomes" id="UP000001555"/>
    </source>
</evidence>
<proteinExistence type="predicted"/>
<feature type="compositionally biased region" description="Basic residues" evidence="1">
    <location>
        <begin position="241"/>
        <end position="252"/>
    </location>
</feature>
<feature type="compositionally biased region" description="Basic and acidic residues" evidence="1">
    <location>
        <begin position="145"/>
        <end position="154"/>
    </location>
</feature>
<feature type="compositionally biased region" description="Low complexity" evidence="1">
    <location>
        <begin position="160"/>
        <end position="171"/>
    </location>
</feature>
<feature type="compositionally biased region" description="Polar residues" evidence="1">
    <location>
        <begin position="92"/>
        <end position="103"/>
    </location>
</feature>
<dbReference type="PaxDb" id="6945-B7PWJ3"/>
<dbReference type="EnsemblMetazoa" id="ISCW008250-RA">
    <property type="protein sequence ID" value="ISCW008250-PA"/>
    <property type="gene ID" value="ISCW008250"/>
</dbReference>
<evidence type="ECO:0000256" key="1">
    <source>
        <dbReference type="SAM" id="MobiDB-lite"/>
    </source>
</evidence>
<dbReference type="InParanoid" id="B7PWJ3"/>
<dbReference type="VEuPathDB" id="VectorBase:ISCP_020456"/>
<dbReference type="VEuPathDB" id="VectorBase:ISCI008250"/>
<reference evidence="2 4" key="1">
    <citation type="submission" date="2008-03" db="EMBL/GenBank/DDBJ databases">
        <title>Annotation of Ixodes scapularis.</title>
        <authorList>
            <consortium name="Ixodes scapularis Genome Project Consortium"/>
            <person name="Caler E."/>
            <person name="Hannick L.I."/>
            <person name="Bidwell S."/>
            <person name="Joardar V."/>
            <person name="Thiagarajan M."/>
            <person name="Amedeo P."/>
            <person name="Galinsky K.J."/>
            <person name="Schobel S."/>
            <person name="Inman J."/>
            <person name="Hostetler J."/>
            <person name="Miller J."/>
            <person name="Hammond M."/>
            <person name="Megy K."/>
            <person name="Lawson D."/>
            <person name="Kodira C."/>
            <person name="Sutton G."/>
            <person name="Meyer J."/>
            <person name="Hill C.A."/>
            <person name="Birren B."/>
            <person name="Nene V."/>
            <person name="Collins F."/>
            <person name="Alarcon-Chaidez F."/>
            <person name="Wikel S."/>
            <person name="Strausberg R."/>
        </authorList>
    </citation>
    <scope>NUCLEOTIDE SEQUENCE [LARGE SCALE GENOMIC DNA]</scope>
    <source>
        <strain evidence="4">Wikel</strain>
        <strain evidence="2">Wikel colony</strain>
    </source>
</reference>
<evidence type="ECO:0000313" key="2">
    <source>
        <dbReference type="EMBL" id="EEC10965.1"/>
    </source>
</evidence>
<dbReference type="OrthoDB" id="10678030at2759"/>
<dbReference type="Proteomes" id="UP000001555">
    <property type="component" value="Unassembled WGS sequence"/>
</dbReference>
<organism>
    <name type="scientific">Ixodes scapularis</name>
    <name type="common">Black-legged tick</name>
    <name type="synonym">Deer tick</name>
    <dbReference type="NCBI Taxonomy" id="6945"/>
    <lineage>
        <taxon>Eukaryota</taxon>
        <taxon>Metazoa</taxon>
        <taxon>Ecdysozoa</taxon>
        <taxon>Arthropoda</taxon>
        <taxon>Chelicerata</taxon>
        <taxon>Arachnida</taxon>
        <taxon>Acari</taxon>
        <taxon>Parasitiformes</taxon>
        <taxon>Ixodida</taxon>
        <taxon>Ixodoidea</taxon>
        <taxon>Ixodidae</taxon>
        <taxon>Ixodinae</taxon>
        <taxon>Ixodes</taxon>
    </lineage>
</organism>
<feature type="compositionally biased region" description="Basic and acidic residues" evidence="1">
    <location>
        <begin position="193"/>
        <end position="205"/>
    </location>
</feature>
<feature type="region of interest" description="Disordered" evidence="1">
    <location>
        <begin position="55"/>
        <end position="103"/>
    </location>
</feature>
<feature type="region of interest" description="Disordered" evidence="1">
    <location>
        <begin position="127"/>
        <end position="215"/>
    </location>
</feature>